<dbReference type="RefSeq" id="WP_090264166.1">
    <property type="nucleotide sequence ID" value="NZ_AP023321.1"/>
</dbReference>
<gene>
    <name evidence="2" type="ORF">C12CBH8_15150</name>
</gene>
<organism evidence="2 3">
    <name type="scientific">Solibaculum mannosilyticum</name>
    <dbReference type="NCBI Taxonomy" id="2780922"/>
    <lineage>
        <taxon>Bacteria</taxon>
        <taxon>Bacillati</taxon>
        <taxon>Bacillota</taxon>
        <taxon>Clostridia</taxon>
        <taxon>Eubacteriales</taxon>
        <taxon>Oscillospiraceae</taxon>
        <taxon>Solibaculum</taxon>
    </lineage>
</organism>
<keyword evidence="1" id="KW-1133">Transmembrane helix</keyword>
<sequence>MEKKIRIWKRLIYGTLGVCFIGTIVWYLFMVLHNLSGMTTLQMQQSVDINLFFTRIEGYHEVAIANAPILFGLFCIMVAVGVQGISHMMLTRESNHKRLS</sequence>
<evidence type="ECO:0000313" key="2">
    <source>
        <dbReference type="EMBL" id="BCI60876.1"/>
    </source>
</evidence>
<keyword evidence="1" id="KW-0472">Membrane</keyword>
<protein>
    <submittedName>
        <fullName evidence="2">Uncharacterized protein</fullName>
    </submittedName>
</protein>
<accession>A0A7I8D283</accession>
<dbReference type="Proteomes" id="UP000593890">
    <property type="component" value="Chromosome"/>
</dbReference>
<keyword evidence="1" id="KW-0812">Transmembrane</keyword>
<keyword evidence="3" id="KW-1185">Reference proteome</keyword>
<evidence type="ECO:0000313" key="3">
    <source>
        <dbReference type="Proteomes" id="UP000593890"/>
    </source>
</evidence>
<name>A0A7I8D283_9FIRM</name>
<dbReference type="KEGG" id="sman:C12CBH8_15150"/>
<evidence type="ECO:0000256" key="1">
    <source>
        <dbReference type="SAM" id="Phobius"/>
    </source>
</evidence>
<proteinExistence type="predicted"/>
<dbReference type="AlphaFoldDB" id="A0A7I8D283"/>
<dbReference type="EMBL" id="AP023321">
    <property type="protein sequence ID" value="BCI60876.1"/>
    <property type="molecule type" value="Genomic_DNA"/>
</dbReference>
<reference evidence="3" key="1">
    <citation type="submission" date="2020-07" db="EMBL/GenBank/DDBJ databases">
        <title>Complete genome sequencing of Clostridia bacterium strain 12CBH8.</title>
        <authorList>
            <person name="Sakamoto M."/>
            <person name="Murakami T."/>
            <person name="Mori H."/>
        </authorList>
    </citation>
    <scope>NUCLEOTIDE SEQUENCE [LARGE SCALE GENOMIC DNA]</scope>
    <source>
        <strain evidence="3">12CBH8</strain>
    </source>
</reference>
<feature type="transmembrane region" description="Helical" evidence="1">
    <location>
        <begin position="12"/>
        <end position="32"/>
    </location>
</feature>
<feature type="transmembrane region" description="Helical" evidence="1">
    <location>
        <begin position="69"/>
        <end position="90"/>
    </location>
</feature>